<comment type="cofactor">
    <cofactor evidence="1 6">
        <name>heme</name>
        <dbReference type="ChEBI" id="CHEBI:30413"/>
    </cofactor>
</comment>
<dbReference type="InterPro" id="IPR036396">
    <property type="entry name" value="Cyt_P450_sf"/>
</dbReference>
<feature type="transmembrane region" description="Helical" evidence="8">
    <location>
        <begin position="16"/>
        <end position="38"/>
    </location>
</feature>
<dbReference type="SUPFAM" id="SSF48264">
    <property type="entry name" value="Cytochrome P450"/>
    <property type="match status" value="1"/>
</dbReference>
<keyword evidence="5 7" id="KW-0503">Monooxygenase</keyword>
<dbReference type="PANTHER" id="PTHR47582:SF1">
    <property type="entry name" value="P450, PUTATIVE (EUROFUNG)-RELATED"/>
    <property type="match status" value="1"/>
</dbReference>
<dbReference type="PROSITE" id="PS00086">
    <property type="entry name" value="CYTOCHROME_P450"/>
    <property type="match status" value="1"/>
</dbReference>
<evidence type="ECO:0000256" key="8">
    <source>
        <dbReference type="SAM" id="Phobius"/>
    </source>
</evidence>
<comment type="caution">
    <text evidence="9">The sequence shown here is derived from an EMBL/GenBank/DDBJ whole genome shotgun (WGS) entry which is preliminary data.</text>
</comment>
<dbReference type="GO" id="GO:0004497">
    <property type="term" value="F:monooxygenase activity"/>
    <property type="evidence" value="ECO:0007669"/>
    <property type="project" value="UniProtKB-KW"/>
</dbReference>
<keyword evidence="10" id="KW-1185">Reference proteome</keyword>
<dbReference type="InterPro" id="IPR053007">
    <property type="entry name" value="CYP450_monoxygenase_sec-met"/>
</dbReference>
<keyword evidence="3 6" id="KW-0479">Metal-binding</keyword>
<evidence type="ECO:0000313" key="9">
    <source>
        <dbReference type="EMBL" id="KAK0643147.1"/>
    </source>
</evidence>
<name>A0AA40CLT2_9PEZI</name>
<dbReference type="AlphaFoldDB" id="A0AA40CLT2"/>
<dbReference type="Proteomes" id="UP001174936">
    <property type="component" value="Unassembled WGS sequence"/>
</dbReference>
<dbReference type="InterPro" id="IPR017972">
    <property type="entry name" value="Cyt_P450_CS"/>
</dbReference>
<keyword evidence="8" id="KW-0472">Membrane</keyword>
<keyword evidence="7" id="KW-0560">Oxidoreductase</keyword>
<dbReference type="GO" id="GO:0020037">
    <property type="term" value="F:heme binding"/>
    <property type="evidence" value="ECO:0007669"/>
    <property type="project" value="InterPro"/>
</dbReference>
<dbReference type="Gene3D" id="1.10.630.10">
    <property type="entry name" value="Cytochrome P450"/>
    <property type="match status" value="1"/>
</dbReference>
<accession>A0AA40CLT2</accession>
<dbReference type="InterPro" id="IPR002403">
    <property type="entry name" value="Cyt_P450_E_grp-IV"/>
</dbReference>
<evidence type="ECO:0000256" key="4">
    <source>
        <dbReference type="ARBA" id="ARBA00023004"/>
    </source>
</evidence>
<reference evidence="9" key="1">
    <citation type="submission" date="2023-06" db="EMBL/GenBank/DDBJ databases">
        <title>Genome-scale phylogeny and comparative genomics of the fungal order Sordariales.</title>
        <authorList>
            <consortium name="Lawrence Berkeley National Laboratory"/>
            <person name="Hensen N."/>
            <person name="Bonometti L."/>
            <person name="Westerberg I."/>
            <person name="Brannstrom I.O."/>
            <person name="Guillou S."/>
            <person name="Cros-Aarteil S."/>
            <person name="Calhoun S."/>
            <person name="Haridas S."/>
            <person name="Kuo A."/>
            <person name="Mondo S."/>
            <person name="Pangilinan J."/>
            <person name="Riley R."/>
            <person name="Labutti K."/>
            <person name="Andreopoulos B."/>
            <person name="Lipzen A."/>
            <person name="Chen C."/>
            <person name="Yanf M."/>
            <person name="Daum C."/>
            <person name="Ng V."/>
            <person name="Clum A."/>
            <person name="Steindorff A."/>
            <person name="Ohm R."/>
            <person name="Martin F."/>
            <person name="Silar P."/>
            <person name="Natvig D."/>
            <person name="Lalanne C."/>
            <person name="Gautier V."/>
            <person name="Ament-Velasquez S.L."/>
            <person name="Kruys A."/>
            <person name="Hutchinson M.I."/>
            <person name="Powell A.J."/>
            <person name="Barry K."/>
            <person name="Miller A.N."/>
            <person name="Grigoriev I.V."/>
            <person name="Debuchy R."/>
            <person name="Gladieux P."/>
            <person name="Thoren M.H."/>
            <person name="Johannesson H."/>
        </authorList>
    </citation>
    <scope>NUCLEOTIDE SEQUENCE</scope>
    <source>
        <strain evidence="9">SMH2532-1</strain>
    </source>
</reference>
<keyword evidence="4 6" id="KW-0408">Iron</keyword>
<sequence length="254" mass="28407">MRDGGIADGDVARIEIMLPFAAMTNTVPTLFWLFSFIISRPDLVLQLREEVESAITKRDGDEVTVRVNASAVEERCPLLWSCYRETLRMTIHQISTRTVVQDTTLSDAKGREYLLKAGTPIQMSIGTLNTLEEYWGPDAAEFDPTRFLNFADRSKTAEGPGSPKAMRTAFQPFGGGQHLCPGRMFAAAEMMAFMLTMLLGYEVEPLDGGRWELPPFGPRSVIDAVAKPAKDGKGFGVRMRKRQGWESVRWNFAF</sequence>
<dbReference type="GO" id="GO:0016705">
    <property type="term" value="F:oxidoreductase activity, acting on paired donors, with incorporation or reduction of molecular oxygen"/>
    <property type="evidence" value="ECO:0007669"/>
    <property type="project" value="InterPro"/>
</dbReference>
<dbReference type="EMBL" id="JAULSV010000005">
    <property type="protein sequence ID" value="KAK0643147.1"/>
    <property type="molecule type" value="Genomic_DNA"/>
</dbReference>
<evidence type="ECO:0000313" key="10">
    <source>
        <dbReference type="Proteomes" id="UP001174936"/>
    </source>
</evidence>
<dbReference type="PANTHER" id="PTHR47582">
    <property type="entry name" value="P450, PUTATIVE (EUROFUNG)-RELATED"/>
    <property type="match status" value="1"/>
</dbReference>
<evidence type="ECO:0000256" key="2">
    <source>
        <dbReference type="ARBA" id="ARBA00010617"/>
    </source>
</evidence>
<evidence type="ECO:0000256" key="5">
    <source>
        <dbReference type="ARBA" id="ARBA00023033"/>
    </source>
</evidence>
<feature type="binding site" description="axial binding residue" evidence="6">
    <location>
        <position position="180"/>
    </location>
    <ligand>
        <name>heme</name>
        <dbReference type="ChEBI" id="CHEBI:30413"/>
    </ligand>
    <ligandPart>
        <name>Fe</name>
        <dbReference type="ChEBI" id="CHEBI:18248"/>
    </ligandPart>
</feature>
<dbReference type="InterPro" id="IPR001128">
    <property type="entry name" value="Cyt_P450"/>
</dbReference>
<evidence type="ECO:0000256" key="1">
    <source>
        <dbReference type="ARBA" id="ARBA00001971"/>
    </source>
</evidence>
<proteinExistence type="inferred from homology"/>
<keyword evidence="8" id="KW-1133">Transmembrane helix</keyword>
<keyword evidence="6 7" id="KW-0349">Heme</keyword>
<dbReference type="Pfam" id="PF00067">
    <property type="entry name" value="p450"/>
    <property type="match status" value="1"/>
</dbReference>
<keyword evidence="8" id="KW-0812">Transmembrane</keyword>
<evidence type="ECO:0000256" key="7">
    <source>
        <dbReference type="RuleBase" id="RU000461"/>
    </source>
</evidence>
<organism evidence="9 10">
    <name type="scientific">Cercophora newfieldiana</name>
    <dbReference type="NCBI Taxonomy" id="92897"/>
    <lineage>
        <taxon>Eukaryota</taxon>
        <taxon>Fungi</taxon>
        <taxon>Dikarya</taxon>
        <taxon>Ascomycota</taxon>
        <taxon>Pezizomycotina</taxon>
        <taxon>Sordariomycetes</taxon>
        <taxon>Sordariomycetidae</taxon>
        <taxon>Sordariales</taxon>
        <taxon>Lasiosphaeriaceae</taxon>
        <taxon>Cercophora</taxon>
    </lineage>
</organism>
<dbReference type="PRINTS" id="PR00465">
    <property type="entry name" value="EP450IV"/>
</dbReference>
<protein>
    <submittedName>
        <fullName evidence="9">Cytochrome P450</fullName>
    </submittedName>
</protein>
<evidence type="ECO:0000256" key="6">
    <source>
        <dbReference type="PIRSR" id="PIRSR602403-1"/>
    </source>
</evidence>
<dbReference type="GO" id="GO:0005506">
    <property type="term" value="F:iron ion binding"/>
    <property type="evidence" value="ECO:0007669"/>
    <property type="project" value="InterPro"/>
</dbReference>
<comment type="similarity">
    <text evidence="2 7">Belongs to the cytochrome P450 family.</text>
</comment>
<gene>
    <name evidence="9" type="ORF">B0T16DRAFT_178198</name>
</gene>
<evidence type="ECO:0000256" key="3">
    <source>
        <dbReference type="ARBA" id="ARBA00022723"/>
    </source>
</evidence>